<evidence type="ECO:0000313" key="8">
    <source>
        <dbReference type="Proteomes" id="UP000829196"/>
    </source>
</evidence>
<dbReference type="OrthoDB" id="4457at2759"/>
<dbReference type="Gene3D" id="3.30.930.10">
    <property type="entry name" value="Bira Bifunctional Protein, Domain 2"/>
    <property type="match status" value="1"/>
</dbReference>
<dbReference type="EMBL" id="JAGYWB010000010">
    <property type="protein sequence ID" value="KAI0507974.1"/>
    <property type="molecule type" value="Genomic_DNA"/>
</dbReference>
<evidence type="ECO:0000256" key="1">
    <source>
        <dbReference type="ARBA" id="ARBA00022598"/>
    </source>
</evidence>
<sequence>MEVVRVFCSDEWVDSGLDETSYAAMDLKKSLEVLAQKLFGDVEMRWIDTYFPFTNPSFELEIYFQEASRVHLSSSLFVGAVWFRHFARGAEIACVASFDPSLLFGFGSQEAQRLHRRFFGSFVIVRLRLICCHSISLFRLPFAVNFVAYQEAIRLSGEDDEFRRGCFMLQRVGELQVAKGVANGGRNFNHRFKSSPHCALRTQEKWMEVLGCRVTEQEILERMDVDLWIIPKRNKSEVKYTSYLIRRIHETYRTPPGISLKSR</sequence>
<evidence type="ECO:0000256" key="3">
    <source>
        <dbReference type="ARBA" id="ARBA00022840"/>
    </source>
</evidence>
<feature type="domain" description="Phenylalanyl-tRNA synthetase" evidence="6">
    <location>
        <begin position="24"/>
        <end position="65"/>
    </location>
</feature>
<dbReference type="GO" id="GO:0043039">
    <property type="term" value="P:tRNA aminoacylation"/>
    <property type="evidence" value="ECO:0007669"/>
    <property type="project" value="InterPro"/>
</dbReference>
<dbReference type="GO" id="GO:0006412">
    <property type="term" value="P:translation"/>
    <property type="evidence" value="ECO:0007669"/>
    <property type="project" value="UniProtKB-KW"/>
</dbReference>
<dbReference type="InterPro" id="IPR002319">
    <property type="entry name" value="Phenylalanyl-tRNA_Synthase"/>
</dbReference>
<organism evidence="7 8">
    <name type="scientific">Dendrobium nobile</name>
    <name type="common">Orchid</name>
    <dbReference type="NCBI Taxonomy" id="94219"/>
    <lineage>
        <taxon>Eukaryota</taxon>
        <taxon>Viridiplantae</taxon>
        <taxon>Streptophyta</taxon>
        <taxon>Embryophyta</taxon>
        <taxon>Tracheophyta</taxon>
        <taxon>Spermatophyta</taxon>
        <taxon>Magnoliopsida</taxon>
        <taxon>Liliopsida</taxon>
        <taxon>Asparagales</taxon>
        <taxon>Orchidaceae</taxon>
        <taxon>Epidendroideae</taxon>
        <taxon>Malaxideae</taxon>
        <taxon>Dendrobiinae</taxon>
        <taxon>Dendrobium</taxon>
    </lineage>
</organism>
<protein>
    <recommendedName>
        <fullName evidence="6">Phenylalanyl-tRNA synthetase domain-containing protein</fullName>
    </recommendedName>
</protein>
<name>A0A8T3BAR7_DENNO</name>
<keyword evidence="3" id="KW-0067">ATP-binding</keyword>
<dbReference type="Proteomes" id="UP000829196">
    <property type="component" value="Unassembled WGS sequence"/>
</dbReference>
<comment type="caution">
    <text evidence="7">The sequence shown here is derived from an EMBL/GenBank/DDBJ whole genome shotgun (WGS) entry which is preliminary data.</text>
</comment>
<keyword evidence="1" id="KW-0436">Ligase</keyword>
<keyword evidence="4" id="KW-0648">Protein biosynthesis</keyword>
<reference evidence="7" key="1">
    <citation type="journal article" date="2022" name="Front. Genet.">
        <title>Chromosome-Scale Assembly of the Dendrobium nobile Genome Provides Insights Into the Molecular Mechanism of the Biosynthesis of the Medicinal Active Ingredient of Dendrobium.</title>
        <authorList>
            <person name="Xu Q."/>
            <person name="Niu S.-C."/>
            <person name="Li K.-L."/>
            <person name="Zheng P.-J."/>
            <person name="Zhang X.-J."/>
            <person name="Jia Y."/>
            <person name="Liu Y."/>
            <person name="Niu Y.-X."/>
            <person name="Yu L.-H."/>
            <person name="Chen D.-F."/>
            <person name="Zhang G.-Q."/>
        </authorList>
    </citation>
    <scope>NUCLEOTIDE SEQUENCE</scope>
    <source>
        <tissue evidence="7">Leaf</tissue>
    </source>
</reference>
<dbReference type="GO" id="GO:0004812">
    <property type="term" value="F:aminoacyl-tRNA ligase activity"/>
    <property type="evidence" value="ECO:0007669"/>
    <property type="project" value="UniProtKB-KW"/>
</dbReference>
<dbReference type="GO" id="GO:0000049">
    <property type="term" value="F:tRNA binding"/>
    <property type="evidence" value="ECO:0007669"/>
    <property type="project" value="InterPro"/>
</dbReference>
<keyword evidence="5" id="KW-0030">Aminoacyl-tRNA synthetase</keyword>
<evidence type="ECO:0000256" key="5">
    <source>
        <dbReference type="ARBA" id="ARBA00023146"/>
    </source>
</evidence>
<evidence type="ECO:0000259" key="6">
    <source>
        <dbReference type="Pfam" id="PF01409"/>
    </source>
</evidence>
<evidence type="ECO:0000313" key="7">
    <source>
        <dbReference type="EMBL" id="KAI0507974.1"/>
    </source>
</evidence>
<proteinExistence type="predicted"/>
<keyword evidence="8" id="KW-1185">Reference proteome</keyword>
<evidence type="ECO:0000256" key="2">
    <source>
        <dbReference type="ARBA" id="ARBA00022741"/>
    </source>
</evidence>
<dbReference type="GO" id="GO:0005524">
    <property type="term" value="F:ATP binding"/>
    <property type="evidence" value="ECO:0007669"/>
    <property type="project" value="UniProtKB-KW"/>
</dbReference>
<gene>
    <name evidence="7" type="ORF">KFK09_014104</name>
</gene>
<evidence type="ECO:0000256" key="4">
    <source>
        <dbReference type="ARBA" id="ARBA00022917"/>
    </source>
</evidence>
<keyword evidence="2" id="KW-0547">Nucleotide-binding</keyword>
<dbReference type="InterPro" id="IPR045864">
    <property type="entry name" value="aa-tRNA-synth_II/BPL/LPL"/>
</dbReference>
<dbReference type="AlphaFoldDB" id="A0A8T3BAR7"/>
<accession>A0A8T3BAR7</accession>
<dbReference type="Pfam" id="PF01409">
    <property type="entry name" value="tRNA-synt_2d"/>
    <property type="match status" value="1"/>
</dbReference>